<dbReference type="PANTHER" id="PTHR11102:SF160">
    <property type="entry name" value="ERAD-ASSOCIATED E3 UBIQUITIN-PROTEIN LIGASE COMPONENT HRD3"/>
    <property type="match status" value="1"/>
</dbReference>
<reference evidence="1 2" key="1">
    <citation type="submission" date="2019-10" db="EMBL/GenBank/DDBJ databases">
        <authorList>
            <person name="Dong K."/>
        </authorList>
    </citation>
    <scope>NUCLEOTIDE SEQUENCE [LARGE SCALE GENOMIC DNA]</scope>
    <source>
        <strain evidence="1 2">DSM 28960</strain>
    </source>
</reference>
<dbReference type="AlphaFoldDB" id="A0A7X2D1A9"/>
<dbReference type="PANTHER" id="PTHR11102">
    <property type="entry name" value="SEL-1-LIKE PROTEIN"/>
    <property type="match status" value="1"/>
</dbReference>
<dbReference type="OrthoDB" id="7056571at2"/>
<sequence length="343" mass="39952">MVTKKSLEFMQSIKTNLRILFNKNRDHFTLENYYYSFLVVSDSASEVVIHYRKTVRPVIRQVIKDLLEVKILDYYPEANLIFEPFKYEEEVFWAHKKQAYLGNVDSQYFVAVKYANGNGVKRNRHLAILWFKKAASVGHVMAHYMLGIYYKEGNEVVQDFELAEKYLRFAAEKEEPKAQFALGALLHLHMKKVEEAKEWYQRAARQNNLEAQINLGVLFEEQGDLFHAQLWIKNAAQAGQVAAQYNLGYYYLNGIGVKKDHILALFWLKSAANKGYAKAQNYLGTFYETGISVLPDKKSALFWYEKAANKGNENGKNNFNRLKKNQRPTKDKIIDLMKKLKDK</sequence>
<organism evidence="1 2">
    <name type="scientific">Lactococcus hircilactis</name>
    <dbReference type="NCBI Taxonomy" id="1494462"/>
    <lineage>
        <taxon>Bacteria</taxon>
        <taxon>Bacillati</taxon>
        <taxon>Bacillota</taxon>
        <taxon>Bacilli</taxon>
        <taxon>Lactobacillales</taxon>
        <taxon>Streptococcaceae</taxon>
        <taxon>Lactococcus</taxon>
    </lineage>
</organism>
<evidence type="ECO:0008006" key="3">
    <source>
        <dbReference type="Google" id="ProtNLM"/>
    </source>
</evidence>
<proteinExistence type="predicted"/>
<dbReference type="Gene3D" id="1.25.40.10">
    <property type="entry name" value="Tetratricopeptide repeat domain"/>
    <property type="match status" value="2"/>
</dbReference>
<protein>
    <recommendedName>
        <fullName evidence="3">Sel1 repeat family protein</fullName>
    </recommendedName>
</protein>
<evidence type="ECO:0000313" key="2">
    <source>
        <dbReference type="Proteomes" id="UP000439550"/>
    </source>
</evidence>
<evidence type="ECO:0000313" key="1">
    <source>
        <dbReference type="EMBL" id="MQW40388.1"/>
    </source>
</evidence>
<dbReference type="InterPro" id="IPR006597">
    <property type="entry name" value="Sel1-like"/>
</dbReference>
<gene>
    <name evidence="1" type="ORF">GHI93_10715</name>
</gene>
<dbReference type="Proteomes" id="UP000439550">
    <property type="component" value="Unassembled WGS sequence"/>
</dbReference>
<dbReference type="EMBL" id="WITJ01000018">
    <property type="protein sequence ID" value="MQW40388.1"/>
    <property type="molecule type" value="Genomic_DNA"/>
</dbReference>
<comment type="caution">
    <text evidence="1">The sequence shown here is derived from an EMBL/GenBank/DDBJ whole genome shotgun (WGS) entry which is preliminary data.</text>
</comment>
<keyword evidence="2" id="KW-1185">Reference proteome</keyword>
<accession>A0A7X2D1A9</accession>
<name>A0A7X2D1A9_9LACT</name>
<dbReference type="InterPro" id="IPR011990">
    <property type="entry name" value="TPR-like_helical_dom_sf"/>
</dbReference>
<dbReference type="SUPFAM" id="SSF81901">
    <property type="entry name" value="HCP-like"/>
    <property type="match status" value="2"/>
</dbReference>
<dbReference type="Pfam" id="PF08238">
    <property type="entry name" value="Sel1"/>
    <property type="match status" value="5"/>
</dbReference>
<dbReference type="SMART" id="SM00671">
    <property type="entry name" value="SEL1"/>
    <property type="match status" value="6"/>
</dbReference>
<dbReference type="InterPro" id="IPR050767">
    <property type="entry name" value="Sel1_AlgK"/>
</dbReference>